<dbReference type="EMBL" id="PGCI01001403">
    <property type="protein sequence ID" value="PLW05089.1"/>
    <property type="molecule type" value="Genomic_DNA"/>
</dbReference>
<feature type="region of interest" description="Disordered" evidence="1">
    <location>
        <begin position="287"/>
        <end position="306"/>
    </location>
</feature>
<name>A0A2N5RVT5_9BASI</name>
<evidence type="ECO:0000256" key="1">
    <source>
        <dbReference type="SAM" id="MobiDB-lite"/>
    </source>
</evidence>
<dbReference type="Proteomes" id="UP000235392">
    <property type="component" value="Unassembled WGS sequence"/>
</dbReference>
<organism evidence="2 3">
    <name type="scientific">Puccinia coronata f. sp. avenae</name>
    <dbReference type="NCBI Taxonomy" id="200324"/>
    <lineage>
        <taxon>Eukaryota</taxon>
        <taxon>Fungi</taxon>
        <taxon>Dikarya</taxon>
        <taxon>Basidiomycota</taxon>
        <taxon>Pucciniomycotina</taxon>
        <taxon>Pucciniomycetes</taxon>
        <taxon>Pucciniales</taxon>
        <taxon>Pucciniaceae</taxon>
        <taxon>Puccinia</taxon>
    </lineage>
</organism>
<accession>A0A2N5RVT5</accession>
<proteinExistence type="predicted"/>
<protein>
    <submittedName>
        <fullName evidence="2">Uncharacterized protein</fullName>
    </submittedName>
</protein>
<comment type="caution">
    <text evidence="2">The sequence shown here is derived from an EMBL/GenBank/DDBJ whole genome shotgun (WGS) entry which is preliminary data.</text>
</comment>
<reference evidence="2 3" key="1">
    <citation type="submission" date="2017-11" db="EMBL/GenBank/DDBJ databases">
        <title>De novo assembly and phasing of dikaryotic genomes from two isolates of Puccinia coronata f. sp. avenae, the causal agent of oat crown rust.</title>
        <authorList>
            <person name="Miller M.E."/>
            <person name="Zhang Y."/>
            <person name="Omidvar V."/>
            <person name="Sperschneider J."/>
            <person name="Schwessinger B."/>
            <person name="Raley C."/>
            <person name="Palmer J.M."/>
            <person name="Garnica D."/>
            <person name="Upadhyaya N."/>
            <person name="Rathjen J."/>
            <person name="Taylor J.M."/>
            <person name="Park R.F."/>
            <person name="Dodds P.N."/>
            <person name="Hirsch C.D."/>
            <person name="Kianian S.F."/>
            <person name="Figueroa M."/>
        </authorList>
    </citation>
    <scope>NUCLEOTIDE SEQUENCE [LARGE SCALE GENOMIC DNA]</scope>
    <source>
        <strain evidence="2">12SD80</strain>
    </source>
</reference>
<evidence type="ECO:0000313" key="3">
    <source>
        <dbReference type="Proteomes" id="UP000235392"/>
    </source>
</evidence>
<dbReference type="AlphaFoldDB" id="A0A2N5RVT5"/>
<gene>
    <name evidence="2" type="ORF">PCASD_25775</name>
</gene>
<sequence>MVYNCVAPTPLAGKKKGAAKGWEKVTPAEDIVWKTSITDWTWAQVKAQVIDLIRIPQKHLAAHITAQDSLGTLCWFCIILNHHTYGAKSNYSVTSNANVAPFAGAVTQSPTGKVIIKITMDNPNLCAKAKAQDDNFAMNYGPDDKQRALELIKTRQAVNPKADINAGDTSAFVADITAHINKFYGSDSETCKSRIPRIQRNQSGLTVKISGCGPAQCNKGPLGWTLIIRLKPLNSSWKTRRYSQLTREKKKLMHKRRYRQHPLAIQPMQSFPPITLLLVAEPSRDSSVGPKDLVSQQRHRTSIRGVPGHLDSTLAFPQVSTQSCWQWGLSHPQPPQLWPSPLTNA</sequence>
<evidence type="ECO:0000313" key="2">
    <source>
        <dbReference type="EMBL" id="PLW05089.1"/>
    </source>
</evidence>